<evidence type="ECO:0008006" key="4">
    <source>
        <dbReference type="Google" id="ProtNLM"/>
    </source>
</evidence>
<feature type="compositionally biased region" description="Polar residues" evidence="1">
    <location>
        <begin position="73"/>
        <end position="92"/>
    </location>
</feature>
<dbReference type="EMBL" id="KN822028">
    <property type="protein sequence ID" value="KIM64463.1"/>
    <property type="molecule type" value="Genomic_DNA"/>
</dbReference>
<name>A0A0C2ZSE8_9AGAM</name>
<dbReference type="InParanoid" id="A0A0C2ZSE8"/>
<evidence type="ECO:0000313" key="2">
    <source>
        <dbReference type="EMBL" id="KIM64463.1"/>
    </source>
</evidence>
<proteinExistence type="predicted"/>
<reference evidence="3" key="2">
    <citation type="submission" date="2015-01" db="EMBL/GenBank/DDBJ databases">
        <title>Evolutionary Origins and Diversification of the Mycorrhizal Mutualists.</title>
        <authorList>
            <consortium name="DOE Joint Genome Institute"/>
            <consortium name="Mycorrhizal Genomics Consortium"/>
            <person name="Kohler A."/>
            <person name="Kuo A."/>
            <person name="Nagy L.G."/>
            <person name="Floudas D."/>
            <person name="Copeland A."/>
            <person name="Barry K.W."/>
            <person name="Cichocki N."/>
            <person name="Veneault-Fourrey C."/>
            <person name="LaButti K."/>
            <person name="Lindquist E.A."/>
            <person name="Lipzen A."/>
            <person name="Lundell T."/>
            <person name="Morin E."/>
            <person name="Murat C."/>
            <person name="Riley R."/>
            <person name="Ohm R."/>
            <person name="Sun H."/>
            <person name="Tunlid A."/>
            <person name="Henrissat B."/>
            <person name="Grigoriev I.V."/>
            <person name="Hibbett D.S."/>
            <person name="Martin F."/>
        </authorList>
    </citation>
    <scope>NUCLEOTIDE SEQUENCE [LARGE SCALE GENOMIC DNA]</scope>
    <source>
        <strain evidence="3">Foug A</strain>
    </source>
</reference>
<evidence type="ECO:0000256" key="1">
    <source>
        <dbReference type="SAM" id="MobiDB-lite"/>
    </source>
</evidence>
<sequence length="144" mass="16570">MRHTDGEDINAHITKMQGHRHDLVMMQRDIDNELFACYLRISMPSTWNYVFTALPDHYTSAKVEQRIRDEQGIRSSQSATSSAFQVSQSNKTKGAHSRTPIPGQPYCTNCKISGHHTKDCYSKGKPREKKEDKKDEKKEKAEKE</sequence>
<evidence type="ECO:0000313" key="3">
    <source>
        <dbReference type="Proteomes" id="UP000053989"/>
    </source>
</evidence>
<feature type="compositionally biased region" description="Basic and acidic residues" evidence="1">
    <location>
        <begin position="128"/>
        <end position="144"/>
    </location>
</feature>
<reference evidence="2 3" key="1">
    <citation type="submission" date="2014-04" db="EMBL/GenBank/DDBJ databases">
        <authorList>
            <consortium name="DOE Joint Genome Institute"/>
            <person name="Kuo A."/>
            <person name="Kohler A."/>
            <person name="Nagy L.G."/>
            <person name="Floudas D."/>
            <person name="Copeland A."/>
            <person name="Barry K.W."/>
            <person name="Cichocki N."/>
            <person name="Veneault-Fourrey C."/>
            <person name="LaButti K."/>
            <person name="Lindquist E.A."/>
            <person name="Lipzen A."/>
            <person name="Lundell T."/>
            <person name="Morin E."/>
            <person name="Murat C."/>
            <person name="Sun H."/>
            <person name="Tunlid A."/>
            <person name="Henrissat B."/>
            <person name="Grigoriev I.V."/>
            <person name="Hibbett D.S."/>
            <person name="Martin F."/>
            <person name="Nordberg H.P."/>
            <person name="Cantor M.N."/>
            <person name="Hua S.X."/>
        </authorList>
    </citation>
    <scope>NUCLEOTIDE SEQUENCE [LARGE SCALE GENOMIC DNA]</scope>
    <source>
        <strain evidence="2 3">Foug A</strain>
    </source>
</reference>
<protein>
    <recommendedName>
        <fullName evidence="4">CCHC-type domain-containing protein</fullName>
    </recommendedName>
</protein>
<gene>
    <name evidence="2" type="ORF">SCLCIDRAFT_8511</name>
</gene>
<organism evidence="2 3">
    <name type="scientific">Scleroderma citrinum Foug A</name>
    <dbReference type="NCBI Taxonomy" id="1036808"/>
    <lineage>
        <taxon>Eukaryota</taxon>
        <taxon>Fungi</taxon>
        <taxon>Dikarya</taxon>
        <taxon>Basidiomycota</taxon>
        <taxon>Agaricomycotina</taxon>
        <taxon>Agaricomycetes</taxon>
        <taxon>Agaricomycetidae</taxon>
        <taxon>Boletales</taxon>
        <taxon>Sclerodermatineae</taxon>
        <taxon>Sclerodermataceae</taxon>
        <taxon>Scleroderma</taxon>
    </lineage>
</organism>
<keyword evidence="3" id="KW-1185">Reference proteome</keyword>
<dbReference type="AlphaFoldDB" id="A0A0C2ZSE8"/>
<accession>A0A0C2ZSE8</accession>
<dbReference type="OrthoDB" id="2691965at2759"/>
<feature type="region of interest" description="Disordered" evidence="1">
    <location>
        <begin position="68"/>
        <end position="144"/>
    </location>
</feature>
<dbReference type="HOGENOM" id="CLU_1797607_0_0_1"/>
<dbReference type="Proteomes" id="UP000053989">
    <property type="component" value="Unassembled WGS sequence"/>
</dbReference>